<name>A0A1H2JS01_9BACT</name>
<feature type="transmembrane region" description="Helical" evidence="9">
    <location>
        <begin position="21"/>
        <end position="39"/>
    </location>
</feature>
<gene>
    <name evidence="11" type="ORF">SAMN04487931_11519</name>
</gene>
<sequence length="174" mass="19989">MMNKNKGLTRIMDGIASFDEKLAEIAGWIVVLMMLTISYDVVMRYAFNSPTTWSFEVNRYMLIMVVFIGAAWTLPAGGHVTVDIATERIPERKRIVLDIITSFMAGTYVLIFLIQSVVFTYDALEHNVRSTEYLAWPLWPIRAFLVVGAALLFLEYILRIVRNFSQLSQTHEEK</sequence>
<protein>
    <submittedName>
        <fullName evidence="11">TRAP-type mannitol/chloroaromatic compound transport system, small permease component</fullName>
    </submittedName>
</protein>
<keyword evidence="4" id="KW-0997">Cell inner membrane</keyword>
<evidence type="ECO:0000256" key="5">
    <source>
        <dbReference type="ARBA" id="ARBA00022692"/>
    </source>
</evidence>
<feature type="domain" description="Tripartite ATP-independent periplasmic transporters DctQ component" evidence="10">
    <location>
        <begin position="33"/>
        <end position="164"/>
    </location>
</feature>
<dbReference type="RefSeq" id="WP_014957059.1">
    <property type="nucleotide sequence ID" value="NZ_FNLL01000015.1"/>
</dbReference>
<organism evidence="11 12">
    <name type="scientific">Desulfobacula phenolica</name>
    <dbReference type="NCBI Taxonomy" id="90732"/>
    <lineage>
        <taxon>Bacteria</taxon>
        <taxon>Pseudomonadati</taxon>
        <taxon>Thermodesulfobacteriota</taxon>
        <taxon>Desulfobacteria</taxon>
        <taxon>Desulfobacterales</taxon>
        <taxon>Desulfobacteraceae</taxon>
        <taxon>Desulfobacula</taxon>
    </lineage>
</organism>
<dbReference type="InterPro" id="IPR055348">
    <property type="entry name" value="DctQ"/>
</dbReference>
<evidence type="ECO:0000256" key="6">
    <source>
        <dbReference type="ARBA" id="ARBA00022989"/>
    </source>
</evidence>
<evidence type="ECO:0000313" key="12">
    <source>
        <dbReference type="Proteomes" id="UP000199608"/>
    </source>
</evidence>
<keyword evidence="12" id="KW-1185">Reference proteome</keyword>
<accession>A0A1H2JS01</accession>
<keyword evidence="5 9" id="KW-0812">Transmembrane</keyword>
<dbReference type="GO" id="GO:0005886">
    <property type="term" value="C:plasma membrane"/>
    <property type="evidence" value="ECO:0007669"/>
    <property type="project" value="UniProtKB-SubCell"/>
</dbReference>
<evidence type="ECO:0000259" key="10">
    <source>
        <dbReference type="Pfam" id="PF04290"/>
    </source>
</evidence>
<keyword evidence="6 9" id="KW-1133">Transmembrane helix</keyword>
<evidence type="ECO:0000256" key="7">
    <source>
        <dbReference type="ARBA" id="ARBA00023136"/>
    </source>
</evidence>
<proteinExistence type="inferred from homology"/>
<comment type="subcellular location">
    <subcellularLocation>
        <location evidence="1">Cell inner membrane</location>
        <topology evidence="1">Multi-pass membrane protein</topology>
    </subcellularLocation>
</comment>
<feature type="transmembrane region" description="Helical" evidence="9">
    <location>
        <begin position="95"/>
        <end position="119"/>
    </location>
</feature>
<dbReference type="Pfam" id="PF04290">
    <property type="entry name" value="DctQ"/>
    <property type="match status" value="1"/>
</dbReference>
<feature type="transmembrane region" description="Helical" evidence="9">
    <location>
        <begin position="59"/>
        <end position="83"/>
    </location>
</feature>
<keyword evidence="7 9" id="KW-0472">Membrane</keyword>
<evidence type="ECO:0000256" key="2">
    <source>
        <dbReference type="ARBA" id="ARBA00022448"/>
    </source>
</evidence>
<keyword evidence="2" id="KW-0813">Transport</keyword>
<dbReference type="AlphaFoldDB" id="A0A1H2JS01"/>
<dbReference type="EMBL" id="FNLL01000015">
    <property type="protein sequence ID" value="SDU59334.1"/>
    <property type="molecule type" value="Genomic_DNA"/>
</dbReference>
<reference evidence="12" key="1">
    <citation type="submission" date="2016-10" db="EMBL/GenBank/DDBJ databases">
        <authorList>
            <person name="Varghese N."/>
            <person name="Submissions S."/>
        </authorList>
    </citation>
    <scope>NUCLEOTIDE SEQUENCE [LARGE SCALE GENOMIC DNA]</scope>
    <source>
        <strain evidence="12">DSM 3384</strain>
    </source>
</reference>
<keyword evidence="3" id="KW-1003">Cell membrane</keyword>
<evidence type="ECO:0000256" key="8">
    <source>
        <dbReference type="ARBA" id="ARBA00038436"/>
    </source>
</evidence>
<evidence type="ECO:0000256" key="3">
    <source>
        <dbReference type="ARBA" id="ARBA00022475"/>
    </source>
</evidence>
<feature type="transmembrane region" description="Helical" evidence="9">
    <location>
        <begin position="139"/>
        <end position="158"/>
    </location>
</feature>
<comment type="similarity">
    <text evidence="8">Belongs to the TRAP transporter small permease family.</text>
</comment>
<evidence type="ECO:0000256" key="4">
    <source>
        <dbReference type="ARBA" id="ARBA00022519"/>
    </source>
</evidence>
<evidence type="ECO:0000256" key="9">
    <source>
        <dbReference type="SAM" id="Phobius"/>
    </source>
</evidence>
<evidence type="ECO:0000313" key="11">
    <source>
        <dbReference type="EMBL" id="SDU59334.1"/>
    </source>
</evidence>
<evidence type="ECO:0000256" key="1">
    <source>
        <dbReference type="ARBA" id="ARBA00004429"/>
    </source>
</evidence>
<dbReference type="Proteomes" id="UP000199608">
    <property type="component" value="Unassembled WGS sequence"/>
</dbReference>
<dbReference type="InterPro" id="IPR007387">
    <property type="entry name" value="TRAP_DctQ"/>
</dbReference>
<dbReference type="PANTHER" id="PTHR35011">
    <property type="entry name" value="2,3-DIKETO-L-GULONATE TRAP TRANSPORTER SMALL PERMEASE PROTEIN YIAM"/>
    <property type="match status" value="1"/>
</dbReference>